<dbReference type="EMBL" id="JARAKH010000039">
    <property type="protein sequence ID" value="KAK8382597.1"/>
    <property type="molecule type" value="Genomic_DNA"/>
</dbReference>
<keyword evidence="2" id="KW-1185">Reference proteome</keyword>
<evidence type="ECO:0000313" key="1">
    <source>
        <dbReference type="EMBL" id="KAK8382597.1"/>
    </source>
</evidence>
<sequence>MSTEAHVHEQWSQEYRTTQGSESCGWNGVYGETYRTYLHGVTDHKSHMEEDLTDRPPILSPPVFLGVCPLTAIPRKANN</sequence>
<organism evidence="1 2">
    <name type="scientific">Scylla paramamosain</name>
    <name type="common">Mud crab</name>
    <dbReference type="NCBI Taxonomy" id="85552"/>
    <lineage>
        <taxon>Eukaryota</taxon>
        <taxon>Metazoa</taxon>
        <taxon>Ecdysozoa</taxon>
        <taxon>Arthropoda</taxon>
        <taxon>Crustacea</taxon>
        <taxon>Multicrustacea</taxon>
        <taxon>Malacostraca</taxon>
        <taxon>Eumalacostraca</taxon>
        <taxon>Eucarida</taxon>
        <taxon>Decapoda</taxon>
        <taxon>Pleocyemata</taxon>
        <taxon>Brachyura</taxon>
        <taxon>Eubrachyura</taxon>
        <taxon>Portunoidea</taxon>
        <taxon>Portunidae</taxon>
        <taxon>Portuninae</taxon>
        <taxon>Scylla</taxon>
    </lineage>
</organism>
<name>A0AAW0T8C7_SCYPA</name>
<evidence type="ECO:0000313" key="2">
    <source>
        <dbReference type="Proteomes" id="UP001487740"/>
    </source>
</evidence>
<gene>
    <name evidence="1" type="ORF">O3P69_015434</name>
</gene>
<reference evidence="1 2" key="1">
    <citation type="submission" date="2023-03" db="EMBL/GenBank/DDBJ databases">
        <title>High-quality genome of Scylla paramamosain provides insights in environmental adaptation.</title>
        <authorList>
            <person name="Zhang L."/>
        </authorList>
    </citation>
    <scope>NUCLEOTIDE SEQUENCE [LARGE SCALE GENOMIC DNA]</scope>
    <source>
        <strain evidence="1">LZ_2023a</strain>
        <tissue evidence="1">Muscle</tissue>
    </source>
</reference>
<proteinExistence type="predicted"/>
<dbReference type="AlphaFoldDB" id="A0AAW0T8C7"/>
<accession>A0AAW0T8C7</accession>
<protein>
    <submittedName>
        <fullName evidence="1">Uncharacterized protein</fullName>
    </submittedName>
</protein>
<dbReference type="Proteomes" id="UP001487740">
    <property type="component" value="Unassembled WGS sequence"/>
</dbReference>
<comment type="caution">
    <text evidence="1">The sequence shown here is derived from an EMBL/GenBank/DDBJ whole genome shotgun (WGS) entry which is preliminary data.</text>
</comment>